<reference evidence="1" key="1">
    <citation type="journal article" date="2015" name="Nature">
        <title>Complex archaea that bridge the gap between prokaryotes and eukaryotes.</title>
        <authorList>
            <person name="Spang A."/>
            <person name="Saw J.H."/>
            <person name="Jorgensen S.L."/>
            <person name="Zaremba-Niedzwiedzka K."/>
            <person name="Martijn J."/>
            <person name="Lind A.E."/>
            <person name="van Eijk R."/>
            <person name="Schleper C."/>
            <person name="Guy L."/>
            <person name="Ettema T.J."/>
        </authorList>
    </citation>
    <scope>NUCLEOTIDE SEQUENCE</scope>
</reference>
<evidence type="ECO:0000313" key="1">
    <source>
        <dbReference type="EMBL" id="KKL82316.1"/>
    </source>
</evidence>
<name>A0A0F9FVK9_9ZZZZ</name>
<dbReference type="EMBL" id="LAZR01022308">
    <property type="protein sequence ID" value="KKL82316.1"/>
    <property type="molecule type" value="Genomic_DNA"/>
</dbReference>
<protein>
    <submittedName>
        <fullName evidence="1">Uncharacterized protein</fullName>
    </submittedName>
</protein>
<organism evidence="1">
    <name type="scientific">marine sediment metagenome</name>
    <dbReference type="NCBI Taxonomy" id="412755"/>
    <lineage>
        <taxon>unclassified sequences</taxon>
        <taxon>metagenomes</taxon>
        <taxon>ecological metagenomes</taxon>
    </lineage>
</organism>
<accession>A0A0F9FVK9</accession>
<dbReference type="AlphaFoldDB" id="A0A0F9FVK9"/>
<proteinExistence type="predicted"/>
<gene>
    <name evidence="1" type="ORF">LCGC14_1986000</name>
</gene>
<comment type="caution">
    <text evidence="1">The sequence shown here is derived from an EMBL/GenBank/DDBJ whole genome shotgun (WGS) entry which is preliminary data.</text>
</comment>
<sequence length="98" mass="11314">MKTETLFGGATIELNVSSATEETPANPKIAPTVMAFLEAYRLAHNYGEDEAFGRFFEAFLDETLIFLEDRYIDKNAERDLVSEMEDFMNQRYEKKDKS</sequence>